<dbReference type="GO" id="GO:0003905">
    <property type="term" value="F:alkylbase DNA N-glycosylase activity"/>
    <property type="evidence" value="ECO:0007669"/>
    <property type="project" value="UniProtKB-EC"/>
</dbReference>
<dbReference type="PANTHER" id="PTHR43003:SF5">
    <property type="entry name" value="DNA-3-METHYLADENINE GLYCOSYLASE"/>
    <property type="match status" value="1"/>
</dbReference>
<sequence>MWKEIIEADGPYHFGSVISRLSLDPLNNVNQEQQSVKVPLIINEKGHVIEVQAVGTLENPRFELKGHDNDIKEQAKAELIRIFQWDFPLDKLNNHFKTSNLSDIFQQHEGTPLVLEFDLYRCLMKCFIHQQLNLSFAHTLTERFVKAFGYEIDDVWFYPKPETVAALEVEELMNMQFSRRKAEYVIDTSRLIAEGSLDLSQVERLSDDEVMKKLIKIRGIGPWTVQNLLLTGLGRPNLFPKADIGIQKAIQKHFNLERKPTSEEMDMYSEQWHPYLSYASLYLWRSIE</sequence>
<keyword evidence="7" id="KW-1185">Reference proteome</keyword>
<reference evidence="6 7" key="1">
    <citation type="submission" date="2023-07" db="EMBL/GenBank/DDBJ databases">
        <title>Genomic Encyclopedia of Type Strains, Phase IV (KMG-IV): sequencing the most valuable type-strain genomes for metagenomic binning, comparative biology and taxonomic classification.</title>
        <authorList>
            <person name="Goeker M."/>
        </authorList>
    </citation>
    <scope>NUCLEOTIDE SEQUENCE [LARGE SCALE GENOMIC DNA]</scope>
    <source>
        <strain evidence="6 7">DSM 17723</strain>
    </source>
</reference>
<dbReference type="Gene3D" id="1.10.340.30">
    <property type="entry name" value="Hypothetical protein, domain 2"/>
    <property type="match status" value="1"/>
</dbReference>
<keyword evidence="3" id="KW-0227">DNA damage</keyword>
<keyword evidence="6" id="KW-0326">Glycosidase</keyword>
<accession>A0ABT9Z3C7</accession>
<evidence type="ECO:0000256" key="4">
    <source>
        <dbReference type="ARBA" id="ARBA00023204"/>
    </source>
</evidence>
<dbReference type="EC" id="3.2.2.21" evidence="2"/>
<feature type="domain" description="HhH-GPD" evidence="5">
    <location>
        <begin position="128"/>
        <end position="288"/>
    </location>
</feature>
<dbReference type="RefSeq" id="WP_174879525.1">
    <property type="nucleotide sequence ID" value="NZ_CADEPK010000030.1"/>
</dbReference>
<dbReference type="EMBL" id="JAUSTZ010000005">
    <property type="protein sequence ID" value="MDQ0226515.1"/>
    <property type="molecule type" value="Genomic_DNA"/>
</dbReference>
<organism evidence="6 7">
    <name type="scientific">Metabacillus niabensis</name>
    <dbReference type="NCBI Taxonomy" id="324854"/>
    <lineage>
        <taxon>Bacteria</taxon>
        <taxon>Bacillati</taxon>
        <taxon>Bacillota</taxon>
        <taxon>Bacilli</taxon>
        <taxon>Bacillales</taxon>
        <taxon>Bacillaceae</taxon>
        <taxon>Metabacillus</taxon>
    </lineage>
</organism>
<comment type="catalytic activity">
    <reaction evidence="1">
        <text>Hydrolysis of alkylated DNA, releasing 3-methyladenine, 3-methylguanine, 7-methylguanine and 7-methyladenine.</text>
        <dbReference type="EC" id="3.2.2.21"/>
    </reaction>
</comment>
<dbReference type="InterPro" id="IPR011257">
    <property type="entry name" value="DNA_glycosylase"/>
</dbReference>
<dbReference type="PANTHER" id="PTHR43003">
    <property type="entry name" value="DNA-3-METHYLADENINE GLYCOSYLASE"/>
    <property type="match status" value="1"/>
</dbReference>
<evidence type="ECO:0000256" key="2">
    <source>
        <dbReference type="ARBA" id="ARBA00012000"/>
    </source>
</evidence>
<protein>
    <recommendedName>
        <fullName evidence="2">DNA-3-methyladenine glycosylase II</fullName>
        <ecNumber evidence="2">3.2.2.21</ecNumber>
    </recommendedName>
</protein>
<evidence type="ECO:0000256" key="1">
    <source>
        <dbReference type="ARBA" id="ARBA00000086"/>
    </source>
</evidence>
<keyword evidence="6" id="KW-0378">Hydrolase</keyword>
<dbReference type="InterPro" id="IPR051912">
    <property type="entry name" value="Alkylbase_DNA_Glycosylase/TA"/>
</dbReference>
<evidence type="ECO:0000259" key="5">
    <source>
        <dbReference type="SMART" id="SM00478"/>
    </source>
</evidence>
<dbReference type="InterPro" id="IPR003265">
    <property type="entry name" value="HhH-GPD_domain"/>
</dbReference>
<dbReference type="Gene3D" id="1.10.1670.40">
    <property type="match status" value="1"/>
</dbReference>
<dbReference type="SUPFAM" id="SSF48150">
    <property type="entry name" value="DNA-glycosylase"/>
    <property type="match status" value="1"/>
</dbReference>
<dbReference type="Pfam" id="PF00730">
    <property type="entry name" value="HhH-GPD"/>
    <property type="match status" value="1"/>
</dbReference>
<dbReference type="CDD" id="cd00056">
    <property type="entry name" value="ENDO3c"/>
    <property type="match status" value="1"/>
</dbReference>
<dbReference type="Proteomes" id="UP001232245">
    <property type="component" value="Unassembled WGS sequence"/>
</dbReference>
<dbReference type="SMART" id="SM00478">
    <property type="entry name" value="ENDO3c"/>
    <property type="match status" value="1"/>
</dbReference>
<evidence type="ECO:0000256" key="3">
    <source>
        <dbReference type="ARBA" id="ARBA00022763"/>
    </source>
</evidence>
<comment type="caution">
    <text evidence="6">The sequence shown here is derived from an EMBL/GenBank/DDBJ whole genome shotgun (WGS) entry which is preliminary data.</text>
</comment>
<keyword evidence="4" id="KW-0234">DNA repair</keyword>
<proteinExistence type="predicted"/>
<gene>
    <name evidence="6" type="ORF">J2S02_002860</name>
</gene>
<name>A0ABT9Z3C7_9BACI</name>
<evidence type="ECO:0000313" key="6">
    <source>
        <dbReference type="EMBL" id="MDQ0226515.1"/>
    </source>
</evidence>
<evidence type="ECO:0000313" key="7">
    <source>
        <dbReference type="Proteomes" id="UP001232245"/>
    </source>
</evidence>